<dbReference type="PRINTS" id="PR00420">
    <property type="entry name" value="RNGMNOXGNASE"/>
</dbReference>
<feature type="domain" description="FAD-binding" evidence="4">
    <location>
        <begin position="8"/>
        <end position="129"/>
    </location>
</feature>
<dbReference type="EMBL" id="BNJF01000001">
    <property type="protein sequence ID" value="GHO42264.1"/>
    <property type="molecule type" value="Genomic_DNA"/>
</dbReference>
<evidence type="ECO:0000256" key="2">
    <source>
        <dbReference type="ARBA" id="ARBA00022630"/>
    </source>
</evidence>
<evidence type="ECO:0000313" key="6">
    <source>
        <dbReference type="Proteomes" id="UP000612362"/>
    </source>
</evidence>
<keyword evidence="2" id="KW-0285">Flavoprotein</keyword>
<dbReference type="GO" id="GO:0016709">
    <property type="term" value="F:oxidoreductase activity, acting on paired donors, with incorporation or reduction of molecular oxygen, NAD(P)H as one donor, and incorporation of one atom of oxygen"/>
    <property type="evidence" value="ECO:0007669"/>
    <property type="project" value="UniProtKB-ARBA"/>
</dbReference>
<dbReference type="InterPro" id="IPR036188">
    <property type="entry name" value="FAD/NAD-bd_sf"/>
</dbReference>
<dbReference type="Pfam" id="PF01494">
    <property type="entry name" value="FAD_binding_3"/>
    <property type="match status" value="1"/>
</dbReference>
<dbReference type="PANTHER" id="PTHR43004:SF19">
    <property type="entry name" value="BINDING MONOOXYGENASE, PUTATIVE (JCVI)-RELATED"/>
    <property type="match status" value="1"/>
</dbReference>
<evidence type="ECO:0000256" key="1">
    <source>
        <dbReference type="ARBA" id="ARBA00001974"/>
    </source>
</evidence>
<reference evidence="5" key="1">
    <citation type="submission" date="2020-10" db="EMBL/GenBank/DDBJ databases">
        <title>Taxonomic study of unclassified bacteria belonging to the class Ktedonobacteria.</title>
        <authorList>
            <person name="Yabe S."/>
            <person name="Wang C.M."/>
            <person name="Zheng Y."/>
            <person name="Sakai Y."/>
            <person name="Cavaletti L."/>
            <person name="Monciardini P."/>
            <person name="Donadio S."/>
        </authorList>
    </citation>
    <scope>NUCLEOTIDE SEQUENCE</scope>
    <source>
        <strain evidence="5">SOSP1-1</strain>
    </source>
</reference>
<evidence type="ECO:0000313" key="5">
    <source>
        <dbReference type="EMBL" id="GHO42264.1"/>
    </source>
</evidence>
<gene>
    <name evidence="5" type="ORF">KSX_04270</name>
</gene>
<name>A0A8J3HZS3_9CHLR</name>
<keyword evidence="6" id="KW-1185">Reference proteome</keyword>
<dbReference type="GO" id="GO:0071949">
    <property type="term" value="F:FAD binding"/>
    <property type="evidence" value="ECO:0007669"/>
    <property type="project" value="InterPro"/>
</dbReference>
<keyword evidence="3" id="KW-0274">FAD</keyword>
<dbReference type="AlphaFoldDB" id="A0A8J3HZS3"/>
<dbReference type="Proteomes" id="UP000612362">
    <property type="component" value="Unassembled WGS sequence"/>
</dbReference>
<evidence type="ECO:0000259" key="4">
    <source>
        <dbReference type="Pfam" id="PF01494"/>
    </source>
</evidence>
<protein>
    <recommendedName>
        <fullName evidence="4">FAD-binding domain-containing protein</fullName>
    </recommendedName>
</protein>
<dbReference type="InterPro" id="IPR050641">
    <property type="entry name" value="RIFMO-like"/>
</dbReference>
<dbReference type="InterPro" id="IPR002938">
    <property type="entry name" value="FAD-bd"/>
</dbReference>
<dbReference type="PANTHER" id="PTHR43004">
    <property type="entry name" value="TRK SYSTEM POTASSIUM UPTAKE PROTEIN"/>
    <property type="match status" value="1"/>
</dbReference>
<accession>A0A8J3HZS3</accession>
<comment type="caution">
    <text evidence="5">The sequence shown here is derived from an EMBL/GenBank/DDBJ whole genome shotgun (WGS) entry which is preliminary data.</text>
</comment>
<organism evidence="5 6">
    <name type="scientific">Ktedonospora formicarum</name>
    <dbReference type="NCBI Taxonomy" id="2778364"/>
    <lineage>
        <taxon>Bacteria</taxon>
        <taxon>Bacillati</taxon>
        <taxon>Chloroflexota</taxon>
        <taxon>Ktedonobacteria</taxon>
        <taxon>Ktedonobacterales</taxon>
        <taxon>Ktedonobacteraceae</taxon>
        <taxon>Ktedonospora</taxon>
    </lineage>
</organism>
<evidence type="ECO:0000256" key="3">
    <source>
        <dbReference type="ARBA" id="ARBA00022827"/>
    </source>
</evidence>
<dbReference type="SUPFAM" id="SSF51905">
    <property type="entry name" value="FAD/NAD(P)-binding domain"/>
    <property type="match status" value="1"/>
</dbReference>
<dbReference type="Gene3D" id="3.30.70.2450">
    <property type="match status" value="1"/>
</dbReference>
<dbReference type="Gene3D" id="3.50.50.60">
    <property type="entry name" value="FAD/NAD(P)-binding domain"/>
    <property type="match status" value="1"/>
</dbReference>
<proteinExistence type="predicted"/>
<sequence>MLPLPQEQYRLLIGYRPQTGPEGDVTLEELQHALAKCGWNEVHVNDIVWSSRFHVNQRKVRHYCQGPIFLVGDACHIHSPIGPQGMNTGIQDAFNLAWKLALVSRGEAHPRILESYEVERERFGRQLLRGTDLFSHLALLQGRSPHDCVTASSRW</sequence>
<comment type="cofactor">
    <cofactor evidence="1">
        <name>FAD</name>
        <dbReference type="ChEBI" id="CHEBI:57692"/>
    </cofactor>
</comment>
<dbReference type="RefSeq" id="WP_220191828.1">
    <property type="nucleotide sequence ID" value="NZ_BNJF01000001.1"/>
</dbReference>